<proteinExistence type="predicted"/>
<keyword evidence="2" id="KW-1185">Reference proteome</keyword>
<comment type="caution">
    <text evidence="1">The sequence shown here is derived from an EMBL/GenBank/DDBJ whole genome shotgun (WGS) entry which is preliminary data.</text>
</comment>
<gene>
    <name evidence="1" type="ORF">OIHEL45_02430</name>
</gene>
<accession>A0ABP2DBG9</accession>
<dbReference type="Proteomes" id="UP000003257">
    <property type="component" value="Unassembled WGS sequence"/>
</dbReference>
<organism evidence="1 2">
    <name type="scientific">Sulfitobacter indolifex HEL-45</name>
    <dbReference type="NCBI Taxonomy" id="391624"/>
    <lineage>
        <taxon>Bacteria</taxon>
        <taxon>Pseudomonadati</taxon>
        <taxon>Pseudomonadota</taxon>
        <taxon>Alphaproteobacteria</taxon>
        <taxon>Rhodobacterales</taxon>
        <taxon>Roseobacteraceae</taxon>
        <taxon>Sulfitobacter</taxon>
    </lineage>
</organism>
<protein>
    <submittedName>
        <fullName evidence="1">Uncharacterized protein</fullName>
    </submittedName>
</protein>
<dbReference type="RefSeq" id="WP_007117700.1">
    <property type="nucleotide sequence ID" value="NZ_ABID01000001.1"/>
</dbReference>
<name>A0ABP2DBG9_9RHOB</name>
<dbReference type="EMBL" id="ABID01000001">
    <property type="protein sequence ID" value="EDQ05630.1"/>
    <property type="molecule type" value="Genomic_DNA"/>
</dbReference>
<reference evidence="1 2" key="1">
    <citation type="submission" date="2007-11" db="EMBL/GenBank/DDBJ databases">
        <authorList>
            <person name="Wagner-Dobler I."/>
            <person name="Ferriera S."/>
            <person name="Johnson J."/>
            <person name="Kravitz S."/>
            <person name="Beeson K."/>
            <person name="Sutton G."/>
            <person name="Rogers Y.-H."/>
            <person name="Friedman R."/>
            <person name="Frazier M."/>
            <person name="Venter J.C."/>
        </authorList>
    </citation>
    <scope>NUCLEOTIDE SEQUENCE [LARGE SCALE GENOMIC DNA]</scope>
    <source>
        <strain evidence="1 2">HEL-45</strain>
    </source>
</reference>
<evidence type="ECO:0000313" key="1">
    <source>
        <dbReference type="EMBL" id="EDQ05630.1"/>
    </source>
</evidence>
<sequence>MHRTERFALYVALTVMTALAIDGVLPAMPLIEADFAGGPKGFKGRRAP</sequence>
<evidence type="ECO:0000313" key="2">
    <source>
        <dbReference type="Proteomes" id="UP000003257"/>
    </source>
</evidence>